<dbReference type="Proteomes" id="UP000027644">
    <property type="component" value="Unassembled WGS sequence"/>
</dbReference>
<feature type="transmembrane region" description="Helical" evidence="4">
    <location>
        <begin position="339"/>
        <end position="362"/>
    </location>
</feature>
<dbReference type="Pfam" id="PF07690">
    <property type="entry name" value="MFS_1"/>
    <property type="match status" value="1"/>
</dbReference>
<sequence>MKTDSTVSKTQHRLSLFVAILALAFVLRGPLTGVGPLLQNIQTQLQISSTLAGMLTTVPLLTFGLFSIFIPRLAARLGSEQMVFFALWILTLGLVLRCGSGLFLLLTGTALLSCAIAVGNVLIPSMVKQYFPFKMGLVTALYALVMNMGGAAGSALSAPLAHSNLWGWRGALVIWVLPALVAMVIWWLPFKAANAVPKAAVRARQVKIHLWRNPLAWQVTLFMGFQSFLFYSTVSWLPQIVAKAGVSATEAGGWLGLMQLVMIPTNLLIPIYAARLKQQHWIGSMCGVALILSVLLLMSPWRSCYFPAVLLLGLGISGAFCLSMMFFSLRSSSVTEGVLLSGMAQTCGYLFAAVGPVLMGALHDMMHSWFPALCLMFIAAVVITVSGWNAGKDRKLSDFQK</sequence>
<dbReference type="InterPro" id="IPR036259">
    <property type="entry name" value="MFS_trans_sf"/>
</dbReference>
<name>A0A074V814_9NEIS</name>
<dbReference type="PANTHER" id="PTHR23523">
    <property type="match status" value="1"/>
</dbReference>
<evidence type="ECO:0000313" key="6">
    <source>
        <dbReference type="Proteomes" id="UP000027644"/>
    </source>
</evidence>
<feature type="transmembrane region" description="Helical" evidence="4">
    <location>
        <begin position="368"/>
        <end position="391"/>
    </location>
</feature>
<feature type="transmembrane region" description="Helical" evidence="4">
    <location>
        <begin position="12"/>
        <end position="31"/>
    </location>
</feature>
<feature type="transmembrane region" description="Helical" evidence="4">
    <location>
        <begin position="77"/>
        <end position="96"/>
    </location>
</feature>
<dbReference type="CDD" id="cd17339">
    <property type="entry name" value="MFS_NIMT_CynX_like"/>
    <property type="match status" value="1"/>
</dbReference>
<dbReference type="SUPFAM" id="SSF103473">
    <property type="entry name" value="MFS general substrate transporter"/>
    <property type="match status" value="1"/>
</dbReference>
<feature type="transmembrane region" description="Helical" evidence="4">
    <location>
        <begin position="281"/>
        <end position="299"/>
    </location>
</feature>
<organism evidence="5 6">
    <name type="scientific">Snodgrassella alvi SCGC AB-598-J21</name>
    <dbReference type="NCBI Taxonomy" id="1385367"/>
    <lineage>
        <taxon>Bacteria</taxon>
        <taxon>Pseudomonadati</taxon>
        <taxon>Pseudomonadota</taxon>
        <taxon>Betaproteobacteria</taxon>
        <taxon>Neisseriales</taxon>
        <taxon>Neisseriaceae</taxon>
        <taxon>Snodgrassella</taxon>
    </lineage>
</organism>
<evidence type="ECO:0000256" key="2">
    <source>
        <dbReference type="ARBA" id="ARBA00022989"/>
    </source>
</evidence>
<dbReference type="AlphaFoldDB" id="A0A074V814"/>
<evidence type="ECO:0000256" key="3">
    <source>
        <dbReference type="ARBA" id="ARBA00023136"/>
    </source>
</evidence>
<keyword evidence="2 4" id="KW-1133">Transmembrane helix</keyword>
<dbReference type="InterPro" id="IPR052524">
    <property type="entry name" value="MFS_Cyanate_Porter"/>
</dbReference>
<proteinExistence type="predicted"/>
<evidence type="ECO:0000256" key="1">
    <source>
        <dbReference type="ARBA" id="ARBA00022692"/>
    </source>
</evidence>
<feature type="transmembrane region" description="Helical" evidence="4">
    <location>
        <begin position="251"/>
        <end position="269"/>
    </location>
</feature>
<dbReference type="Gene3D" id="1.20.1250.20">
    <property type="entry name" value="MFS general substrate transporter like domains"/>
    <property type="match status" value="1"/>
</dbReference>
<feature type="transmembrane region" description="Helical" evidence="4">
    <location>
        <begin position="51"/>
        <end position="70"/>
    </location>
</feature>
<evidence type="ECO:0000256" key="4">
    <source>
        <dbReference type="SAM" id="Phobius"/>
    </source>
</evidence>
<dbReference type="GO" id="GO:0022857">
    <property type="term" value="F:transmembrane transporter activity"/>
    <property type="evidence" value="ECO:0007669"/>
    <property type="project" value="InterPro"/>
</dbReference>
<dbReference type="PANTHER" id="PTHR23523:SF2">
    <property type="entry name" value="2-NITROIMIDAZOLE TRANSPORTER"/>
    <property type="match status" value="1"/>
</dbReference>
<feature type="transmembrane region" description="Helical" evidence="4">
    <location>
        <begin position="305"/>
        <end position="327"/>
    </location>
</feature>
<feature type="transmembrane region" description="Helical" evidence="4">
    <location>
        <begin position="102"/>
        <end position="123"/>
    </location>
</feature>
<gene>
    <name evidence="5" type="ORF">SASC598J21_009090</name>
</gene>
<protein>
    <submittedName>
        <fullName evidence="5">Cyanate permease</fullName>
    </submittedName>
</protein>
<reference evidence="5 6" key="1">
    <citation type="journal article" date="2014" name="PLoS Genet.">
        <title>Hidden diversity in honey bee gut symbionts detected by single-cell genomics.</title>
        <authorList>
            <person name="Engel P."/>
            <person name="Stepanauskas R."/>
            <person name="Moran N."/>
        </authorList>
    </citation>
    <scope>NUCLEOTIDE SEQUENCE [LARGE SCALE GENOMIC DNA]</scope>
    <source>
        <strain evidence="5 6">SCGC AB-598-J21</strain>
    </source>
</reference>
<keyword evidence="1 4" id="KW-0812">Transmembrane</keyword>
<dbReference type="EMBL" id="AVQL01000426">
    <property type="protein sequence ID" value="KEQ01331.1"/>
    <property type="molecule type" value="Genomic_DNA"/>
</dbReference>
<keyword evidence="3 4" id="KW-0472">Membrane</keyword>
<feature type="transmembrane region" description="Helical" evidence="4">
    <location>
        <begin position="168"/>
        <end position="189"/>
    </location>
</feature>
<feature type="transmembrane region" description="Helical" evidence="4">
    <location>
        <begin position="210"/>
        <end position="231"/>
    </location>
</feature>
<accession>A0A074V814</accession>
<evidence type="ECO:0000313" key="5">
    <source>
        <dbReference type="EMBL" id="KEQ01331.1"/>
    </source>
</evidence>
<comment type="caution">
    <text evidence="5">The sequence shown here is derived from an EMBL/GenBank/DDBJ whole genome shotgun (WGS) entry which is preliminary data.</text>
</comment>
<feature type="transmembrane region" description="Helical" evidence="4">
    <location>
        <begin position="135"/>
        <end position="156"/>
    </location>
</feature>
<dbReference type="InterPro" id="IPR011701">
    <property type="entry name" value="MFS"/>
</dbReference>